<dbReference type="InterPro" id="IPR004105">
    <property type="entry name" value="CheA-like_dim"/>
</dbReference>
<comment type="caution">
    <text evidence="3">The sequence shown here is derived from an EMBL/GenBank/DDBJ whole genome shotgun (WGS) entry which is preliminary data.</text>
</comment>
<keyword evidence="4" id="KW-1185">Reference proteome</keyword>
<dbReference type="PANTHER" id="PTHR43395:SF1">
    <property type="entry name" value="CHEMOTAXIS PROTEIN CHEA"/>
    <property type="match status" value="1"/>
</dbReference>
<evidence type="ECO:0000259" key="2">
    <source>
        <dbReference type="SMART" id="SM01231"/>
    </source>
</evidence>
<feature type="region of interest" description="Disordered" evidence="1">
    <location>
        <begin position="136"/>
        <end position="168"/>
    </location>
</feature>
<evidence type="ECO:0000313" key="4">
    <source>
        <dbReference type="Proteomes" id="UP000740926"/>
    </source>
</evidence>
<reference evidence="3 4" key="1">
    <citation type="journal article" date="2020" name="Microb. Genom.">
        <title>Genetic diversity of clinical and environmental Mucorales isolates obtained from an investigation of mucormycosis cases among solid organ transplant recipients.</title>
        <authorList>
            <person name="Nguyen M.H."/>
            <person name="Kaul D."/>
            <person name="Muto C."/>
            <person name="Cheng S.J."/>
            <person name="Richter R.A."/>
            <person name="Bruno V.M."/>
            <person name="Liu G."/>
            <person name="Beyhan S."/>
            <person name="Sundermann A.J."/>
            <person name="Mounaud S."/>
            <person name="Pasculle A.W."/>
            <person name="Nierman W.C."/>
            <person name="Driscoll E."/>
            <person name="Cumbie R."/>
            <person name="Clancy C.J."/>
            <person name="Dupont C.L."/>
        </authorList>
    </citation>
    <scope>NUCLEOTIDE SEQUENCE [LARGE SCALE GENOMIC DNA]</scope>
    <source>
        <strain evidence="3 4">GL24</strain>
    </source>
</reference>
<dbReference type="SUPFAM" id="SSF47384">
    <property type="entry name" value="Homodimeric domain of signal transducing histidine kinase"/>
    <property type="match status" value="1"/>
</dbReference>
<dbReference type="InterPro" id="IPR036097">
    <property type="entry name" value="HisK_dim/P_sf"/>
</dbReference>
<organism evidence="3 4">
    <name type="scientific">Rhizopus delemar</name>
    <dbReference type="NCBI Taxonomy" id="936053"/>
    <lineage>
        <taxon>Eukaryota</taxon>
        <taxon>Fungi</taxon>
        <taxon>Fungi incertae sedis</taxon>
        <taxon>Mucoromycota</taxon>
        <taxon>Mucoromycotina</taxon>
        <taxon>Mucoromycetes</taxon>
        <taxon>Mucorales</taxon>
        <taxon>Mucorineae</taxon>
        <taxon>Rhizopodaceae</taxon>
        <taxon>Rhizopus</taxon>
    </lineage>
</organism>
<dbReference type="InterPro" id="IPR036641">
    <property type="entry name" value="HPT_dom_sf"/>
</dbReference>
<sequence>MVELCHAAEEALGIARAGQAVLQAHHFDAAQQSLDYLQSMLDAVSSGTEPGYAPPELIAQFDMHGGGTVAPTASAPAAGGGDLITEDEFEALLDQLHGGNAPTAVTPAKKADDGLISEDEFEALLDQLHGGAAPGSKAVAAAPVAPPPAPRPAAPTPPAKPAAKPLAEAEHTVRVDTKRLDAIVNLIGELVLSRNRLKTLRARLRDEELDRAVSTLDIATARLQSAVMRTSMQPVGKVRKWTWS</sequence>
<dbReference type="InterPro" id="IPR051315">
    <property type="entry name" value="Bact_Chemotaxis_CheA"/>
</dbReference>
<dbReference type="Pfam" id="PF02895">
    <property type="entry name" value="H-kinase_dim"/>
    <property type="match status" value="1"/>
</dbReference>
<evidence type="ECO:0000313" key="3">
    <source>
        <dbReference type="EMBL" id="KAG1540853.1"/>
    </source>
</evidence>
<dbReference type="InterPro" id="IPR037006">
    <property type="entry name" value="CheA-like_homodim_sf"/>
</dbReference>
<feature type="domain" description="Histidine kinase CheA-like homodimeric" evidence="2">
    <location>
        <begin position="170"/>
        <end position="230"/>
    </location>
</feature>
<accession>A0A9P6Y6T3</accession>
<protein>
    <recommendedName>
        <fullName evidence="2">Histidine kinase CheA-like homodimeric domain-containing protein</fullName>
    </recommendedName>
</protein>
<feature type="compositionally biased region" description="Pro residues" evidence="1">
    <location>
        <begin position="144"/>
        <end position="160"/>
    </location>
</feature>
<dbReference type="GO" id="GO:0000155">
    <property type="term" value="F:phosphorelay sensor kinase activity"/>
    <property type="evidence" value="ECO:0007669"/>
    <property type="project" value="InterPro"/>
</dbReference>
<gene>
    <name evidence="3" type="ORF">G6F50_014303</name>
</gene>
<dbReference type="Gene3D" id="1.20.120.160">
    <property type="entry name" value="HPT domain"/>
    <property type="match status" value="1"/>
</dbReference>
<dbReference type="Proteomes" id="UP000740926">
    <property type="component" value="Unassembled WGS sequence"/>
</dbReference>
<dbReference type="Gene3D" id="1.10.287.560">
    <property type="entry name" value="Histidine kinase CheA-like, homodimeric domain"/>
    <property type="match status" value="1"/>
</dbReference>
<dbReference type="GO" id="GO:0006935">
    <property type="term" value="P:chemotaxis"/>
    <property type="evidence" value="ECO:0007669"/>
    <property type="project" value="InterPro"/>
</dbReference>
<name>A0A9P6Y6T3_9FUNG</name>
<dbReference type="AlphaFoldDB" id="A0A9P6Y6T3"/>
<dbReference type="SUPFAM" id="SSF47226">
    <property type="entry name" value="Histidine-containing phosphotransfer domain, HPT domain"/>
    <property type="match status" value="1"/>
</dbReference>
<dbReference type="PANTHER" id="PTHR43395">
    <property type="entry name" value="SENSOR HISTIDINE KINASE CHEA"/>
    <property type="match status" value="1"/>
</dbReference>
<dbReference type="EMBL" id="JAANIU010006641">
    <property type="protein sequence ID" value="KAG1540853.1"/>
    <property type="molecule type" value="Genomic_DNA"/>
</dbReference>
<evidence type="ECO:0000256" key="1">
    <source>
        <dbReference type="SAM" id="MobiDB-lite"/>
    </source>
</evidence>
<dbReference type="GO" id="GO:0005737">
    <property type="term" value="C:cytoplasm"/>
    <property type="evidence" value="ECO:0007669"/>
    <property type="project" value="InterPro"/>
</dbReference>
<proteinExistence type="predicted"/>
<dbReference type="SMART" id="SM01231">
    <property type="entry name" value="H-kinase_dim"/>
    <property type="match status" value="1"/>
</dbReference>